<evidence type="ECO:0000313" key="4">
    <source>
        <dbReference type="Proteomes" id="UP000051264"/>
    </source>
</evidence>
<accession>A0A0R1S185</accession>
<dbReference type="AlphaFoldDB" id="A0A0R1S185"/>
<organism evidence="3 4">
    <name type="scientific">Latilactobacillus fuchuensis DSM 14340 = JCM 11249</name>
    <dbReference type="NCBI Taxonomy" id="1423747"/>
    <lineage>
        <taxon>Bacteria</taxon>
        <taxon>Bacillati</taxon>
        <taxon>Bacillota</taxon>
        <taxon>Bacilli</taxon>
        <taxon>Lactobacillales</taxon>
        <taxon>Lactobacillaceae</taxon>
        <taxon>Latilactobacillus</taxon>
    </lineage>
</organism>
<feature type="region of interest" description="Disordered" evidence="1">
    <location>
        <begin position="26"/>
        <end position="54"/>
    </location>
</feature>
<evidence type="ECO:0000256" key="1">
    <source>
        <dbReference type="SAM" id="MobiDB-lite"/>
    </source>
</evidence>
<dbReference type="Proteomes" id="UP000051264">
    <property type="component" value="Unassembled WGS sequence"/>
</dbReference>
<dbReference type="OrthoDB" id="9775096at2"/>
<comment type="caution">
    <text evidence="3">The sequence shown here is derived from an EMBL/GenBank/DDBJ whole genome shotgun (WGS) entry which is preliminary data.</text>
</comment>
<sequence>MRIKYSSGIIGLLSLILLAGCRTNDNQSTKKADQESAQKVSHQKKVAKLKAENKSLKKKKSTSIASSSAKVASETSIAESQSVVAASESARQASEVAVQSASQSVANSVSAQASSAAAESAAAQTEAATAGTAPAFAPDIRRTLAETFGCNVSALGSIPAETLVKIYKESAGNGEDVAGLYTRVKNQFPEIGGNIAGPDSVD</sequence>
<name>A0A0R1S185_9LACO</name>
<dbReference type="STRING" id="1423747.FC69_GL001805"/>
<dbReference type="EMBL" id="AZEX01000054">
    <property type="protein sequence ID" value="KRL59179.1"/>
    <property type="molecule type" value="Genomic_DNA"/>
</dbReference>
<feature type="signal peptide" evidence="2">
    <location>
        <begin position="1"/>
        <end position="19"/>
    </location>
</feature>
<dbReference type="PATRIC" id="fig|1423747.3.peg.1834"/>
<protein>
    <recommendedName>
        <fullName evidence="5">Lipoprotein</fullName>
    </recommendedName>
</protein>
<proteinExistence type="predicted"/>
<evidence type="ECO:0000313" key="3">
    <source>
        <dbReference type="EMBL" id="KRL59179.1"/>
    </source>
</evidence>
<feature type="chain" id="PRO_5038653479" description="Lipoprotein" evidence="2">
    <location>
        <begin position="20"/>
        <end position="202"/>
    </location>
</feature>
<gene>
    <name evidence="3" type="ORF">FC69_GL001805</name>
</gene>
<keyword evidence="2" id="KW-0732">Signal</keyword>
<reference evidence="3 4" key="1">
    <citation type="journal article" date="2015" name="Genome Announc.">
        <title>Expanding the biotechnology potential of lactobacilli through comparative genomics of 213 strains and associated genera.</title>
        <authorList>
            <person name="Sun Z."/>
            <person name="Harris H.M."/>
            <person name="McCann A."/>
            <person name="Guo C."/>
            <person name="Argimon S."/>
            <person name="Zhang W."/>
            <person name="Yang X."/>
            <person name="Jeffery I.B."/>
            <person name="Cooney J.C."/>
            <person name="Kagawa T.F."/>
            <person name="Liu W."/>
            <person name="Song Y."/>
            <person name="Salvetti E."/>
            <person name="Wrobel A."/>
            <person name="Rasinkangas P."/>
            <person name="Parkhill J."/>
            <person name="Rea M.C."/>
            <person name="O'Sullivan O."/>
            <person name="Ritari J."/>
            <person name="Douillard F.P."/>
            <person name="Paul Ross R."/>
            <person name="Yang R."/>
            <person name="Briner A.E."/>
            <person name="Felis G.E."/>
            <person name="de Vos W.M."/>
            <person name="Barrangou R."/>
            <person name="Klaenhammer T.R."/>
            <person name="Caufield P.W."/>
            <person name="Cui Y."/>
            <person name="Zhang H."/>
            <person name="O'Toole P.W."/>
        </authorList>
    </citation>
    <scope>NUCLEOTIDE SEQUENCE [LARGE SCALE GENOMIC DNA]</scope>
    <source>
        <strain evidence="3 4">DSM 14340</strain>
    </source>
</reference>
<dbReference type="PROSITE" id="PS51257">
    <property type="entry name" value="PROKAR_LIPOPROTEIN"/>
    <property type="match status" value="1"/>
</dbReference>
<evidence type="ECO:0008006" key="5">
    <source>
        <dbReference type="Google" id="ProtNLM"/>
    </source>
</evidence>
<evidence type="ECO:0000256" key="2">
    <source>
        <dbReference type="SAM" id="SignalP"/>
    </source>
</evidence>
<dbReference type="RefSeq" id="WP_056950570.1">
    <property type="nucleotide sequence ID" value="NZ_AZEX01000054.1"/>
</dbReference>